<accession>A0A0V1L7G3</accession>
<sequence>MSLLGPVALTVGSHWLLLTDSKRLHVLLRHESIIDGLEIGGGRGILCEGLWLVLSFVVTSSCSAYRTCSDHVAPFLSFLFLSHYSTFHCHINKIFNCSNSGMPMAISKSPSFHAYG</sequence>
<reference evidence="1 2" key="1">
    <citation type="submission" date="2015-05" db="EMBL/GenBank/DDBJ databases">
        <title>Evolution of Trichinella species and genotypes.</title>
        <authorList>
            <person name="Korhonen P.K."/>
            <person name="Edoardo P."/>
            <person name="Giuseppe L.R."/>
            <person name="Gasser R.B."/>
        </authorList>
    </citation>
    <scope>NUCLEOTIDE SEQUENCE [LARGE SCALE GENOMIC DNA]</scope>
    <source>
        <strain evidence="1">ISS10</strain>
    </source>
</reference>
<dbReference type="OrthoDB" id="10609003at2759"/>
<dbReference type="AlphaFoldDB" id="A0A0V1L7G3"/>
<dbReference type="EMBL" id="JYDW01000114">
    <property type="protein sequence ID" value="KRZ55472.1"/>
    <property type="molecule type" value="Genomic_DNA"/>
</dbReference>
<proteinExistence type="predicted"/>
<evidence type="ECO:0000313" key="1">
    <source>
        <dbReference type="EMBL" id="KRZ55472.1"/>
    </source>
</evidence>
<name>A0A0V1L7G3_9BILA</name>
<protein>
    <submittedName>
        <fullName evidence="1">Uncharacterized protein</fullName>
    </submittedName>
</protein>
<organism evidence="1 2">
    <name type="scientific">Trichinella nativa</name>
    <dbReference type="NCBI Taxonomy" id="6335"/>
    <lineage>
        <taxon>Eukaryota</taxon>
        <taxon>Metazoa</taxon>
        <taxon>Ecdysozoa</taxon>
        <taxon>Nematoda</taxon>
        <taxon>Enoplea</taxon>
        <taxon>Dorylaimia</taxon>
        <taxon>Trichinellida</taxon>
        <taxon>Trichinellidae</taxon>
        <taxon>Trichinella</taxon>
    </lineage>
</organism>
<evidence type="ECO:0000313" key="2">
    <source>
        <dbReference type="Proteomes" id="UP000054721"/>
    </source>
</evidence>
<dbReference type="Proteomes" id="UP000054721">
    <property type="component" value="Unassembled WGS sequence"/>
</dbReference>
<keyword evidence="2" id="KW-1185">Reference proteome</keyword>
<gene>
    <name evidence="1" type="ORF">T02_15705</name>
</gene>
<comment type="caution">
    <text evidence="1">The sequence shown here is derived from an EMBL/GenBank/DDBJ whole genome shotgun (WGS) entry which is preliminary data.</text>
</comment>